<proteinExistence type="predicted"/>
<keyword evidence="2" id="KW-1185">Reference proteome</keyword>
<organism evidence="1 2">
    <name type="scientific">Trypanosoma brucei brucei (strain 927/4 GUTat10.1)</name>
    <dbReference type="NCBI Taxonomy" id="185431"/>
    <lineage>
        <taxon>Eukaryota</taxon>
        <taxon>Discoba</taxon>
        <taxon>Euglenozoa</taxon>
        <taxon>Kinetoplastea</taxon>
        <taxon>Metakinetoplastina</taxon>
        <taxon>Trypanosomatida</taxon>
        <taxon>Trypanosomatidae</taxon>
        <taxon>Trypanosoma</taxon>
    </lineage>
</organism>
<dbReference type="KEGG" id="tbr:Tb09.244.2880"/>
<reference evidence="1 2" key="2">
    <citation type="journal article" date="2005" name="Science">
        <title>The genome of the African trypanosome Trypanosoma brucei.</title>
        <authorList>
            <person name="Berriman M."/>
            <person name="Ghedin E."/>
            <person name="Hertz-Fowler C."/>
            <person name="Blandin G."/>
            <person name="Renauld H."/>
            <person name="Bartholomeu D.C."/>
            <person name="Lennard N.J."/>
            <person name="Caler E."/>
            <person name="Hamlin N.E."/>
            <person name="Haas B."/>
            <person name="Bohme U."/>
            <person name="Hannick L."/>
            <person name="Aslett M.A."/>
            <person name="Shallom J."/>
            <person name="Marcello L."/>
            <person name="Hou L."/>
            <person name="Wickstead B."/>
            <person name="Alsmark U.C."/>
            <person name="Arrowsmith C."/>
            <person name="Atkin R.J."/>
            <person name="Barron A.J."/>
            <person name="Bringaud F."/>
            <person name="Brooks K."/>
            <person name="Carrington M."/>
            <person name="Cherevach I."/>
            <person name="Chillingworth T.J."/>
            <person name="Churcher C."/>
            <person name="Clark L.N."/>
            <person name="Corton C.H."/>
            <person name="Cronin A."/>
            <person name="Davies R.M."/>
            <person name="Doggett J."/>
            <person name="Djikeng A."/>
            <person name="Feldblyum T."/>
            <person name="Field M.C."/>
            <person name="Fraser A."/>
            <person name="Goodhead I."/>
            <person name="Hance Z."/>
            <person name="Harper D."/>
            <person name="Harris B.R."/>
            <person name="Hauser H."/>
            <person name="Hostetler J."/>
            <person name="Ivens A."/>
            <person name="Jagels K."/>
            <person name="Johnson D."/>
            <person name="Johnson J."/>
            <person name="Jones K."/>
            <person name="Kerhornou A.X."/>
            <person name="Koo H."/>
            <person name="Larke N."/>
            <person name="Landfear S."/>
            <person name="Larkin C."/>
            <person name="Leech V."/>
            <person name="Line A."/>
            <person name="Lord A."/>
            <person name="Macleod A."/>
            <person name="Mooney P.J."/>
            <person name="Moule S."/>
            <person name="Martin D.M."/>
            <person name="Morgan G.W."/>
            <person name="Mungall K."/>
            <person name="Norbertczak H."/>
            <person name="Ormond D."/>
            <person name="Pai G."/>
            <person name="Peacock C.S."/>
            <person name="Peterson J."/>
            <person name="Quail M.A."/>
            <person name="Rabbinowitsch E."/>
            <person name="Rajandream M.A."/>
            <person name="Reitter C."/>
            <person name="Salzberg S.L."/>
            <person name="Sanders M."/>
            <person name="Schobel S."/>
            <person name="Sharp S."/>
            <person name="Simmonds M."/>
            <person name="Simpson A.J."/>
            <person name="Tallon L."/>
            <person name="Turner C.M."/>
            <person name="Tait A."/>
            <person name="Tivey A.R."/>
            <person name="Van Aken S."/>
            <person name="Walker D."/>
            <person name="Wanless D."/>
            <person name="Wang S."/>
            <person name="White B."/>
            <person name="White O."/>
            <person name="Whitehead S."/>
            <person name="Woodward J."/>
            <person name="Wortman J."/>
            <person name="Adams M.D."/>
            <person name="Embley T.M."/>
            <person name="Gull K."/>
            <person name="Ullu E."/>
            <person name="Barry J.D."/>
            <person name="Fairlamb A.H."/>
            <person name="Opperdoes F."/>
            <person name="Barrell B.G."/>
            <person name="Donelson J.E."/>
            <person name="Hall N."/>
            <person name="Fraser C.M."/>
            <person name="Melville S.E."/>
            <person name="El-Sayed N.M."/>
        </authorList>
    </citation>
    <scope>NUCLEOTIDE SEQUENCE [LARGE SCALE GENOMIC DNA]</scope>
    <source>
        <strain evidence="1 2">927/4 GUTat10.1</strain>
    </source>
</reference>
<dbReference type="GeneID" id="3661184"/>
<accession>Q38D04</accession>
<dbReference type="InParanoid" id="Q38D04"/>
<dbReference type="Proteomes" id="UP000008524">
    <property type="component" value="Chromosome 9"/>
</dbReference>
<name>Q38D04_TRYB2</name>
<protein>
    <submittedName>
        <fullName evidence="1">Uncharacterized protein</fullName>
    </submittedName>
</protein>
<dbReference type="AlphaFoldDB" id="Q38D04"/>
<sequence>MFFIVVTVIHLRTQLTRHPFTEFTHLAVGLAPPTMRFFREYTRLRFQKPTQFMRLCPRRRHVTQICDTFNLLRPLGIPSNHEECIATSLQAELLLDKILYIS</sequence>
<evidence type="ECO:0000313" key="1">
    <source>
        <dbReference type="EMBL" id="EAN77316.1"/>
    </source>
</evidence>
<dbReference type="EMBL" id="CM000207">
    <property type="protein sequence ID" value="EAN77316.1"/>
    <property type="molecule type" value="Genomic_DNA"/>
</dbReference>
<gene>
    <name evidence="1" type="ORF">Tb09.244.2880</name>
</gene>
<reference evidence="1 2" key="1">
    <citation type="journal article" date="2005" name="Science">
        <title>Comparative genomics of trypanosomatid parasitic protozoa.</title>
        <authorList>
            <person name="El-Sayed N.M."/>
            <person name="Myler P.J."/>
            <person name="Blandin G."/>
            <person name="Berriman M."/>
            <person name="Crabtree J."/>
            <person name="Aggarwal G."/>
            <person name="Caler E."/>
            <person name="Renauld H."/>
            <person name="Worthey E.A."/>
            <person name="Hertz-Fowler C."/>
            <person name="Ghedin E."/>
            <person name="Peacock C."/>
            <person name="Bartholomeu D.C."/>
            <person name="Haas B.J."/>
            <person name="Tran A.N."/>
            <person name="Wortman J.R."/>
            <person name="Alsmark U.C."/>
            <person name="Angiuoli S."/>
            <person name="Anupama A."/>
            <person name="Badger J."/>
            <person name="Bringaud F."/>
            <person name="Cadag E."/>
            <person name="Carlton J.M."/>
            <person name="Cerqueira G.C."/>
            <person name="Creasy T."/>
            <person name="Delcher A.L."/>
            <person name="Djikeng A."/>
            <person name="Embley T.M."/>
            <person name="Hauser C."/>
            <person name="Ivens A.C."/>
            <person name="Kummerfeld S.K."/>
            <person name="Pereira-Leal J.B."/>
            <person name="Nilsson D."/>
            <person name="Peterson J."/>
            <person name="Salzberg S.L."/>
            <person name="Shallom J."/>
            <person name="Silva J.C."/>
            <person name="Sundaram J."/>
            <person name="Westenberger S."/>
            <person name="White O."/>
            <person name="Melville S.E."/>
            <person name="Donelson J.E."/>
            <person name="Andersson B."/>
            <person name="Stuart K.D."/>
            <person name="Hall N."/>
        </authorList>
    </citation>
    <scope>NUCLEOTIDE SEQUENCE [LARGE SCALE GENOMIC DNA]</scope>
    <source>
        <strain evidence="1 2">927/4 GUTat10.1</strain>
    </source>
</reference>
<dbReference type="PaxDb" id="5691-EAN77316"/>
<dbReference type="RefSeq" id="XP_827646.1">
    <property type="nucleotide sequence ID" value="XM_822553.1"/>
</dbReference>
<evidence type="ECO:0000313" key="2">
    <source>
        <dbReference type="Proteomes" id="UP000008524"/>
    </source>
</evidence>